<dbReference type="Proteomes" id="UP000016569">
    <property type="component" value="Unassembled WGS sequence"/>
</dbReference>
<protein>
    <submittedName>
        <fullName evidence="2">Uncharacterized protein</fullName>
    </submittedName>
</protein>
<evidence type="ECO:0000313" key="3">
    <source>
        <dbReference type="Proteomes" id="UP000016569"/>
    </source>
</evidence>
<accession>A0A8E0KIC8</accession>
<dbReference type="AlphaFoldDB" id="A0A8E0KIC8"/>
<keyword evidence="3" id="KW-1185">Reference proteome</keyword>
<proteinExistence type="predicted"/>
<dbReference type="EMBL" id="BATC01000011">
    <property type="protein sequence ID" value="GAD58746.1"/>
    <property type="molecule type" value="Genomic_DNA"/>
</dbReference>
<evidence type="ECO:0000256" key="1">
    <source>
        <dbReference type="SAM" id="MobiDB-lite"/>
    </source>
</evidence>
<organism evidence="2 3">
    <name type="scientific">Brevundimonas abyssalis TAR-001</name>
    <dbReference type="NCBI Taxonomy" id="1391729"/>
    <lineage>
        <taxon>Bacteria</taxon>
        <taxon>Pseudomonadati</taxon>
        <taxon>Pseudomonadota</taxon>
        <taxon>Alphaproteobacteria</taxon>
        <taxon>Caulobacterales</taxon>
        <taxon>Caulobacteraceae</taxon>
        <taxon>Brevundimonas</taxon>
    </lineage>
</organism>
<gene>
    <name evidence="2" type="ORF">MBEBAB_0996</name>
</gene>
<feature type="region of interest" description="Disordered" evidence="1">
    <location>
        <begin position="1"/>
        <end position="30"/>
    </location>
</feature>
<name>A0A8E0KIC8_9CAUL</name>
<evidence type="ECO:0000313" key="2">
    <source>
        <dbReference type="EMBL" id="GAD58746.1"/>
    </source>
</evidence>
<reference evidence="3" key="1">
    <citation type="journal article" date="2013" name="Genome Announc.">
        <title>Draft Genome Sequence of the Dimorphic Prosthecate Bacterium Brevundimonas abyssalis TAR-001T.</title>
        <authorList>
            <person name="Tsubouchi T."/>
            <person name="Nishi S."/>
            <person name="Usui K."/>
            <person name="Shimane Y."/>
            <person name="Takaki Y."/>
            <person name="Maruyama T."/>
            <person name="Hatada Y."/>
        </authorList>
    </citation>
    <scope>NUCLEOTIDE SEQUENCE [LARGE SCALE GENOMIC DNA]</scope>
    <source>
        <strain evidence="3">TAR-001</strain>
    </source>
</reference>
<comment type="caution">
    <text evidence="2">The sequence shown here is derived from an EMBL/GenBank/DDBJ whole genome shotgun (WGS) entry which is preliminary data.</text>
</comment>
<sequence>MLGQRNAGAHQQRAVRTPGHLKVHRHEPRIAEGRGVRRRGLGSLRGHGRFPASLWSAYATKLTQGRGGATICRAGAGGYPHPITCVSRPSSPMVLARRVRARGAAPCQSINCRRSNRR</sequence>